<dbReference type="RefSeq" id="WP_148203387.1">
    <property type="nucleotide sequence ID" value="NC_007712.1"/>
</dbReference>
<dbReference type="AlphaFoldDB" id="A0A193QI00"/>
<dbReference type="Proteomes" id="UP000245838">
    <property type="component" value="Chromosome sggmmb4_Chromosome"/>
</dbReference>
<name>A0A193QI00_SODGM</name>
<accession>A0A193QI00</accession>
<dbReference type="Pfam" id="PF25738">
    <property type="entry name" value="Derepression"/>
    <property type="match status" value="1"/>
</dbReference>
<protein>
    <submittedName>
        <fullName evidence="1">Uncharacterized protein</fullName>
    </submittedName>
</protein>
<dbReference type="OrthoDB" id="9901339at2"/>
<gene>
    <name evidence="1" type="ORF">SGGMMB4_01691</name>
</gene>
<dbReference type="EMBL" id="LN854557">
    <property type="protein sequence ID" value="CRL44545.1"/>
    <property type="molecule type" value="Genomic_DNA"/>
</dbReference>
<reference evidence="1 2" key="1">
    <citation type="submission" date="2015-05" db="EMBL/GenBank/DDBJ databases">
        <authorList>
            <person name="Goodhead I."/>
        </authorList>
    </citation>
    <scope>NUCLEOTIDE SEQUENCE [LARGE SCALE GENOMIC DNA]</scope>
    <source>
        <strain evidence="2">morsitans</strain>
    </source>
</reference>
<organism evidence="1 2">
    <name type="scientific">Sodalis glossinidius (strain morsitans)</name>
    <dbReference type="NCBI Taxonomy" id="343509"/>
    <lineage>
        <taxon>Bacteria</taxon>
        <taxon>Pseudomonadati</taxon>
        <taxon>Pseudomonadota</taxon>
        <taxon>Gammaproteobacteria</taxon>
        <taxon>Enterobacterales</taxon>
        <taxon>Bruguierivoracaceae</taxon>
        <taxon>Sodalis</taxon>
    </lineage>
</organism>
<proteinExistence type="predicted"/>
<dbReference type="InterPro" id="IPR057872">
    <property type="entry name" value="Derepression"/>
</dbReference>
<evidence type="ECO:0000313" key="2">
    <source>
        <dbReference type="Proteomes" id="UP000245838"/>
    </source>
</evidence>
<evidence type="ECO:0000313" key="1">
    <source>
        <dbReference type="EMBL" id="CRL44545.1"/>
    </source>
</evidence>
<sequence>MRIVDTSTAQQEKIRPEISHESHTRLIRAMEVAGYIYEHINKHSCEHESMPWLPEIIDYLREDISCIFKEIDEWELKDSLSKVDLLKENDLQEPCHD</sequence>